<accession>A0A1I6AJB4</accession>
<reference evidence="2" key="1">
    <citation type="submission" date="2016-10" db="EMBL/GenBank/DDBJ databases">
        <authorList>
            <person name="Varghese N."/>
            <person name="Submissions S."/>
        </authorList>
    </citation>
    <scope>NUCLEOTIDE SEQUENCE [LARGE SCALE GENOMIC DNA]</scope>
    <source>
        <strain evidence="2">OR362-8,ATCC BAA-1266,JCM 13504</strain>
    </source>
</reference>
<dbReference type="STRING" id="1227077.SAMN04515668_3742"/>
<keyword evidence="2" id="KW-1185">Reference proteome</keyword>
<evidence type="ECO:0000313" key="2">
    <source>
        <dbReference type="Proteomes" id="UP000199029"/>
    </source>
</evidence>
<gene>
    <name evidence="1" type="ORF">SAMN04515668_3742</name>
</gene>
<proteinExistence type="predicted"/>
<name>A0A1I6AJB4_HYMAR</name>
<protein>
    <submittedName>
        <fullName evidence="1">Uncharacterized protein</fullName>
    </submittedName>
</protein>
<sequence>MVSVLDSLQRSGRGASIPLSLTFQLDDQQLFNTPPSP</sequence>
<dbReference type="Proteomes" id="UP000199029">
    <property type="component" value="Unassembled WGS sequence"/>
</dbReference>
<organism evidence="1 2">
    <name type="scientific">Hymenobacter arizonensis</name>
    <name type="common">Siccationidurans arizonensis</name>
    <dbReference type="NCBI Taxonomy" id="1227077"/>
    <lineage>
        <taxon>Bacteria</taxon>
        <taxon>Pseudomonadati</taxon>
        <taxon>Bacteroidota</taxon>
        <taxon>Cytophagia</taxon>
        <taxon>Cytophagales</taxon>
        <taxon>Hymenobacteraceae</taxon>
        <taxon>Hymenobacter</taxon>
    </lineage>
</organism>
<dbReference type="EMBL" id="FOXS01000005">
    <property type="protein sequence ID" value="SFQ68735.1"/>
    <property type="molecule type" value="Genomic_DNA"/>
</dbReference>
<evidence type="ECO:0000313" key="1">
    <source>
        <dbReference type="EMBL" id="SFQ68735.1"/>
    </source>
</evidence>
<dbReference type="AlphaFoldDB" id="A0A1I6AJB4"/>